<protein>
    <recommendedName>
        <fullName evidence="4">Prefoldin subunit 5</fullName>
    </recommendedName>
</protein>
<dbReference type="InterPro" id="IPR009053">
    <property type="entry name" value="Prefoldin"/>
</dbReference>
<dbReference type="GO" id="GO:0005737">
    <property type="term" value="C:cytoplasm"/>
    <property type="evidence" value="ECO:0007669"/>
    <property type="project" value="TreeGrafter"/>
</dbReference>
<dbReference type="GO" id="GO:0006457">
    <property type="term" value="P:protein folding"/>
    <property type="evidence" value="ECO:0007669"/>
    <property type="project" value="InterPro"/>
</dbReference>
<keyword evidence="2" id="KW-0175">Coiled coil</keyword>
<evidence type="ECO:0008006" key="4">
    <source>
        <dbReference type="Google" id="ProtNLM"/>
    </source>
</evidence>
<dbReference type="AlphaFoldDB" id="A0A6U8Y5Q3"/>
<accession>A0A6U8Y5Q3</accession>
<sequence length="162" mass="18014">MGGGDEGDAPPGSIPLTQASLQQLNMVKQQLEQELKGLMKNLEALREAESRFKASSETLVSLVPENEGKAMLVPLTTSLYIDGHMKDTSKVTVDVGTGYFIEMSVERAKKFCGRRTQMLTDNATKVEKMLKEKRKNYEMVAQTMQLKYAKMQEAMEAQKSGS</sequence>
<dbReference type="EMBL" id="HBGW01092290">
    <property type="protein sequence ID" value="CAD9640736.1"/>
    <property type="molecule type" value="Transcribed_RNA"/>
</dbReference>
<dbReference type="GO" id="GO:1990115">
    <property type="term" value="P:RNA polymerase III assembly"/>
    <property type="evidence" value="ECO:0007669"/>
    <property type="project" value="TreeGrafter"/>
</dbReference>
<name>A0A6U8Y5Q3_9DINO</name>
<comment type="similarity">
    <text evidence="1">Belongs to the prefoldin subunit alpha family.</text>
</comment>
<feature type="coiled-coil region" evidence="2">
    <location>
        <begin position="21"/>
        <end position="48"/>
    </location>
</feature>
<proteinExistence type="inferred from homology"/>
<dbReference type="Pfam" id="PF02996">
    <property type="entry name" value="Prefoldin"/>
    <property type="match status" value="1"/>
</dbReference>
<evidence type="ECO:0000256" key="1">
    <source>
        <dbReference type="ARBA" id="ARBA00010048"/>
    </source>
</evidence>
<reference evidence="3" key="1">
    <citation type="submission" date="2021-01" db="EMBL/GenBank/DDBJ databases">
        <authorList>
            <person name="Corre E."/>
            <person name="Pelletier E."/>
            <person name="Niang G."/>
            <person name="Scheremetjew M."/>
            <person name="Finn R."/>
            <person name="Kale V."/>
            <person name="Holt S."/>
            <person name="Cochrane G."/>
            <person name="Meng A."/>
            <person name="Brown T."/>
            <person name="Cohen L."/>
        </authorList>
    </citation>
    <scope>NUCLEOTIDE SEQUENCE</scope>
    <source>
        <strain evidence="3">RCC3387</strain>
    </source>
</reference>
<dbReference type="GO" id="GO:0051082">
    <property type="term" value="F:unfolded protein binding"/>
    <property type="evidence" value="ECO:0007669"/>
    <property type="project" value="InterPro"/>
</dbReference>
<dbReference type="SUPFAM" id="SSF46579">
    <property type="entry name" value="Prefoldin"/>
    <property type="match status" value="1"/>
</dbReference>
<evidence type="ECO:0000313" key="3">
    <source>
        <dbReference type="EMBL" id="CAD9640736.1"/>
    </source>
</evidence>
<dbReference type="InterPro" id="IPR011599">
    <property type="entry name" value="PFD_alpha_archaea"/>
</dbReference>
<dbReference type="PANTHER" id="PTHR12674">
    <property type="entry name" value="PREFOLDIN SUBUNIT 5"/>
    <property type="match status" value="1"/>
</dbReference>
<dbReference type="Gene3D" id="1.10.287.370">
    <property type="match status" value="1"/>
</dbReference>
<dbReference type="GO" id="GO:1990114">
    <property type="term" value="P:RNA polymerase II core complex assembly"/>
    <property type="evidence" value="ECO:0007669"/>
    <property type="project" value="TreeGrafter"/>
</dbReference>
<dbReference type="CDD" id="cd23157">
    <property type="entry name" value="Prefoldin_5"/>
    <property type="match status" value="1"/>
</dbReference>
<evidence type="ECO:0000256" key="2">
    <source>
        <dbReference type="SAM" id="Coils"/>
    </source>
</evidence>
<dbReference type="InterPro" id="IPR004127">
    <property type="entry name" value="Prefoldin_subunit_alpha"/>
</dbReference>
<gene>
    <name evidence="3" type="ORF">BRAN1462_LOCUS58558</name>
</gene>
<dbReference type="PANTHER" id="PTHR12674:SF2">
    <property type="entry name" value="PREFOLDIN SUBUNIT 5"/>
    <property type="match status" value="1"/>
</dbReference>
<organism evidence="3">
    <name type="scientific">Zooxanthella nutricula</name>
    <dbReference type="NCBI Taxonomy" id="1333877"/>
    <lineage>
        <taxon>Eukaryota</taxon>
        <taxon>Sar</taxon>
        <taxon>Alveolata</taxon>
        <taxon>Dinophyceae</taxon>
        <taxon>Peridiniales</taxon>
        <taxon>Peridiniales incertae sedis</taxon>
        <taxon>Zooxanthella</taxon>
    </lineage>
</organism>
<dbReference type="NCBIfam" id="TIGR00293">
    <property type="entry name" value="prefoldin subunit alpha"/>
    <property type="match status" value="1"/>
</dbReference>
<dbReference type="GO" id="GO:0016272">
    <property type="term" value="C:prefoldin complex"/>
    <property type="evidence" value="ECO:0007669"/>
    <property type="project" value="InterPro"/>
</dbReference>
<dbReference type="GO" id="GO:1990113">
    <property type="term" value="P:RNA polymerase I assembly"/>
    <property type="evidence" value="ECO:0007669"/>
    <property type="project" value="TreeGrafter"/>
</dbReference>